<gene>
    <name evidence="1" type="ORF">FNH08_20385</name>
</gene>
<organism evidence="1 2">
    <name type="scientific">Streptomyces spongiae</name>
    <dbReference type="NCBI Taxonomy" id="565072"/>
    <lineage>
        <taxon>Bacteria</taxon>
        <taxon>Bacillati</taxon>
        <taxon>Actinomycetota</taxon>
        <taxon>Actinomycetes</taxon>
        <taxon>Kitasatosporales</taxon>
        <taxon>Streptomycetaceae</taxon>
        <taxon>Streptomyces</taxon>
    </lineage>
</organism>
<dbReference type="EMBL" id="VJZC01000139">
    <property type="protein sequence ID" value="MPY59434.1"/>
    <property type="molecule type" value="Genomic_DNA"/>
</dbReference>
<name>A0A5N8XJK0_9ACTN</name>
<keyword evidence="2" id="KW-1185">Reference proteome</keyword>
<evidence type="ECO:0000313" key="2">
    <source>
        <dbReference type="Proteomes" id="UP000400924"/>
    </source>
</evidence>
<dbReference type="OrthoDB" id="4285394at2"/>
<sequence>MPSAAHCRDGWPSTSIGRQGTCAHHGGVVAARPWATLIFD</sequence>
<reference evidence="1 2" key="1">
    <citation type="submission" date="2019-07" db="EMBL/GenBank/DDBJ databases">
        <title>New species of Amycolatopsis and Streptomyces.</title>
        <authorList>
            <person name="Duangmal K."/>
            <person name="Teo W.F.A."/>
            <person name="Lipun K."/>
        </authorList>
    </citation>
    <scope>NUCLEOTIDE SEQUENCE [LARGE SCALE GENOMIC DNA]</scope>
    <source>
        <strain evidence="1 2">NBRC 106415</strain>
    </source>
</reference>
<dbReference type="Proteomes" id="UP000400924">
    <property type="component" value="Unassembled WGS sequence"/>
</dbReference>
<dbReference type="AlphaFoldDB" id="A0A5N8XJK0"/>
<protein>
    <submittedName>
        <fullName evidence="1">DUF3761 domain-containing protein</fullName>
    </submittedName>
</protein>
<comment type="caution">
    <text evidence="1">The sequence shown here is derived from an EMBL/GenBank/DDBJ whole genome shotgun (WGS) entry which is preliminary data.</text>
</comment>
<evidence type="ECO:0000313" key="1">
    <source>
        <dbReference type="EMBL" id="MPY59434.1"/>
    </source>
</evidence>
<proteinExistence type="predicted"/>
<accession>A0A5N8XJK0</accession>